<sequence>MQGTLSEIDIRSILQLIELGQRTGELLVEAYSPHPTSKASNSGSNRFTSGRLYQQPKLPSPLPYWFVFFLNGQIAYAADSDGSLSRLHDYLRRYKANDALEQLESLSIAATNALEYGYLWALLENHVITPNQGRSIIQSMVNETLFDLLSLHHGYFVFEIGPALAPQLTTLEIGPLLREIMKQVQEWKQLCPHIQSPHQCPMITAHDQLQATLPEKSFKLISSWVDGKTSLRQLSRYLHRDLITVARAIYPYVQQGSIQMVTPKEADTPAIEEQWELKKVTRSVVCVDDDLAVGKAVEYTLQAKGYKVTAIQKPLKALSQVFQLQPDLILCDLVMPDLDGYELCGMLRQSRAFRQTPIIMLTGKDGFIDRVRARMVGATDYLTKPFGDHELLMLLEKYIWSR</sequence>
<evidence type="ECO:0000256" key="2">
    <source>
        <dbReference type="PROSITE-ProRule" id="PRU00169"/>
    </source>
</evidence>
<evidence type="ECO:0000313" key="4">
    <source>
        <dbReference type="EMBL" id="AOX03878.1"/>
    </source>
</evidence>
<dbReference type="InterPro" id="IPR025497">
    <property type="entry name" value="PatA-like_N"/>
</dbReference>
<proteinExistence type="predicted"/>
<dbReference type="PROSITE" id="PS50110">
    <property type="entry name" value="RESPONSE_REGULATORY"/>
    <property type="match status" value="1"/>
</dbReference>
<evidence type="ECO:0000256" key="1">
    <source>
        <dbReference type="ARBA" id="ARBA00022553"/>
    </source>
</evidence>
<dbReference type="SMART" id="SM00448">
    <property type="entry name" value="REC"/>
    <property type="match status" value="1"/>
</dbReference>
<dbReference type="KEGG" id="mpro:BJP34_34575"/>
<dbReference type="PANTHER" id="PTHR44591:SF3">
    <property type="entry name" value="RESPONSE REGULATORY DOMAIN-CONTAINING PROTEIN"/>
    <property type="match status" value="1"/>
</dbReference>
<keyword evidence="1 2" id="KW-0597">Phosphoprotein</keyword>
<dbReference type="STRING" id="1458985.BJP34_34575"/>
<dbReference type="Proteomes" id="UP000177870">
    <property type="component" value="Chromosome"/>
</dbReference>
<feature type="domain" description="Response regulatory" evidence="3">
    <location>
        <begin position="283"/>
        <end position="399"/>
    </location>
</feature>
<dbReference type="Gene3D" id="3.40.50.2300">
    <property type="match status" value="1"/>
</dbReference>
<dbReference type="Pfam" id="PF14332">
    <property type="entry name" value="DUF4388"/>
    <property type="match status" value="1"/>
</dbReference>
<dbReference type="InterPro" id="IPR050595">
    <property type="entry name" value="Bact_response_regulator"/>
</dbReference>
<dbReference type="InterPro" id="IPR011006">
    <property type="entry name" value="CheY-like_superfamily"/>
</dbReference>
<dbReference type="AlphaFoldDB" id="A0A1D8U1X2"/>
<gene>
    <name evidence="4" type="ORF">BJP34_34575</name>
</gene>
<dbReference type="GO" id="GO:0000160">
    <property type="term" value="P:phosphorelay signal transduction system"/>
    <property type="evidence" value="ECO:0007669"/>
    <property type="project" value="UniProtKB-KW"/>
</dbReference>
<feature type="modified residue" description="4-aspartylphosphate" evidence="2">
    <location>
        <position position="332"/>
    </location>
</feature>
<dbReference type="EMBL" id="CP017599">
    <property type="protein sequence ID" value="AOX03878.1"/>
    <property type="molecule type" value="Genomic_DNA"/>
</dbReference>
<dbReference type="SUPFAM" id="SSF52172">
    <property type="entry name" value="CheY-like"/>
    <property type="match status" value="1"/>
</dbReference>
<name>A0A1D8U1X2_9CYAN</name>
<dbReference type="PIRSF" id="PIRSF005897">
    <property type="entry name" value="RR_PatA"/>
    <property type="match status" value="1"/>
</dbReference>
<reference evidence="5" key="1">
    <citation type="submission" date="2016-10" db="EMBL/GenBank/DDBJ databases">
        <title>Comparative genomics uncovers the prolific and rare metabolic potential of the cyanobacterial genus Moorea.</title>
        <authorList>
            <person name="Leao T."/>
            <person name="Castelao G."/>
            <person name="Korobeynikov A."/>
            <person name="Monroe E.A."/>
            <person name="Podell S."/>
            <person name="Glukhov E."/>
            <person name="Allen E."/>
            <person name="Gerwick W.H."/>
            <person name="Gerwick L."/>
        </authorList>
    </citation>
    <scope>NUCLEOTIDE SEQUENCE [LARGE SCALE GENOMIC DNA]</scope>
    <source>
        <strain evidence="5">PAL-8-15-08-1</strain>
    </source>
</reference>
<dbReference type="Pfam" id="PF00072">
    <property type="entry name" value="Response_reg"/>
    <property type="match status" value="1"/>
</dbReference>
<evidence type="ECO:0000313" key="5">
    <source>
        <dbReference type="Proteomes" id="UP000177870"/>
    </source>
</evidence>
<dbReference type="RefSeq" id="WP_070396244.1">
    <property type="nucleotide sequence ID" value="NZ_CP017599.1"/>
</dbReference>
<accession>A0A1D8U1X2</accession>
<organism evidence="4 5">
    <name type="scientific">Moorena producens PAL-8-15-08-1</name>
    <dbReference type="NCBI Taxonomy" id="1458985"/>
    <lineage>
        <taxon>Bacteria</taxon>
        <taxon>Bacillati</taxon>
        <taxon>Cyanobacteriota</taxon>
        <taxon>Cyanophyceae</taxon>
        <taxon>Coleofasciculales</taxon>
        <taxon>Coleofasciculaceae</taxon>
        <taxon>Moorena</taxon>
    </lineage>
</organism>
<evidence type="ECO:0000259" key="3">
    <source>
        <dbReference type="PROSITE" id="PS50110"/>
    </source>
</evidence>
<dbReference type="OrthoDB" id="525404at2"/>
<dbReference type="GO" id="GO:0043158">
    <property type="term" value="P:heterocyst development"/>
    <property type="evidence" value="ECO:0007669"/>
    <property type="project" value="UniProtKB-KW"/>
</dbReference>
<dbReference type="InterPro" id="IPR001789">
    <property type="entry name" value="Sig_transdc_resp-reg_receiver"/>
</dbReference>
<dbReference type="PANTHER" id="PTHR44591">
    <property type="entry name" value="STRESS RESPONSE REGULATOR PROTEIN 1"/>
    <property type="match status" value="1"/>
</dbReference>
<dbReference type="InterPro" id="IPR024186">
    <property type="entry name" value="Sig_transdc_resp-reg_PatA"/>
</dbReference>
<protein>
    <submittedName>
        <fullName evidence="4">Two-component system response regulator</fullName>
    </submittedName>
</protein>
<dbReference type="GO" id="GO:0030428">
    <property type="term" value="C:cell septum"/>
    <property type="evidence" value="ECO:0007669"/>
    <property type="project" value="UniProtKB-SubCell"/>
</dbReference>